<dbReference type="InterPro" id="IPR050553">
    <property type="entry name" value="Thioredoxin_ResA/DsbE_sf"/>
</dbReference>
<dbReference type="AlphaFoldDB" id="A0A4R2F2S7"/>
<proteinExistence type="predicted"/>
<dbReference type="PROSITE" id="PS51352">
    <property type="entry name" value="THIOREDOXIN_2"/>
    <property type="match status" value="1"/>
</dbReference>
<reference evidence="7 8" key="1">
    <citation type="submission" date="2019-03" db="EMBL/GenBank/DDBJ databases">
        <title>Freshwater and sediment microbial communities from various areas in North America, analyzing microbe dynamics in response to fracking.</title>
        <authorList>
            <person name="Lamendella R."/>
        </authorList>
    </citation>
    <scope>NUCLEOTIDE SEQUENCE [LARGE SCALE GENOMIC DNA]</scope>
    <source>
        <strain evidence="7 8">74A</strain>
    </source>
</reference>
<dbReference type="CDD" id="cd02966">
    <property type="entry name" value="TlpA_like_family"/>
    <property type="match status" value="1"/>
</dbReference>
<evidence type="ECO:0000256" key="3">
    <source>
        <dbReference type="ARBA" id="ARBA00023157"/>
    </source>
</evidence>
<keyword evidence="7" id="KW-0413">Isomerase</keyword>
<dbReference type="GO" id="GO:0016491">
    <property type="term" value="F:oxidoreductase activity"/>
    <property type="evidence" value="ECO:0007669"/>
    <property type="project" value="InterPro"/>
</dbReference>
<dbReference type="EMBL" id="SLWF01000032">
    <property type="protein sequence ID" value="TCN79594.1"/>
    <property type="molecule type" value="Genomic_DNA"/>
</dbReference>
<comment type="caution">
    <text evidence="7">The sequence shown here is derived from an EMBL/GenBank/DDBJ whole genome shotgun (WGS) entry which is preliminary data.</text>
</comment>
<evidence type="ECO:0000313" key="8">
    <source>
        <dbReference type="Proteomes" id="UP000294832"/>
    </source>
</evidence>
<dbReference type="Pfam" id="PF00578">
    <property type="entry name" value="AhpC-TSA"/>
    <property type="match status" value="1"/>
</dbReference>
<dbReference type="GO" id="GO:0017004">
    <property type="term" value="P:cytochrome complex assembly"/>
    <property type="evidence" value="ECO:0007669"/>
    <property type="project" value="UniProtKB-KW"/>
</dbReference>
<dbReference type="InterPro" id="IPR000866">
    <property type="entry name" value="AhpC/TSA"/>
</dbReference>
<keyword evidence="5" id="KW-0732">Signal</keyword>
<name>A0A4R2F2S7_9GAMM</name>
<dbReference type="GO" id="GO:0016209">
    <property type="term" value="F:antioxidant activity"/>
    <property type="evidence" value="ECO:0007669"/>
    <property type="project" value="InterPro"/>
</dbReference>
<organism evidence="7 8">
    <name type="scientific">Shewanella fodinae</name>
    <dbReference type="NCBI Taxonomy" id="552357"/>
    <lineage>
        <taxon>Bacteria</taxon>
        <taxon>Pseudomonadati</taxon>
        <taxon>Pseudomonadota</taxon>
        <taxon>Gammaproteobacteria</taxon>
        <taxon>Alteromonadales</taxon>
        <taxon>Shewanellaceae</taxon>
        <taxon>Shewanella</taxon>
    </lineage>
</organism>
<protein>
    <submittedName>
        <fullName evidence="7">Thiol-disulfide isomerase/thioredoxin</fullName>
    </submittedName>
</protein>
<dbReference type="InterPro" id="IPR013766">
    <property type="entry name" value="Thioredoxin_domain"/>
</dbReference>
<feature type="signal peptide" evidence="5">
    <location>
        <begin position="1"/>
        <end position="22"/>
    </location>
</feature>
<evidence type="ECO:0000256" key="2">
    <source>
        <dbReference type="ARBA" id="ARBA00022748"/>
    </source>
</evidence>
<dbReference type="PANTHER" id="PTHR42852:SF6">
    <property type="entry name" value="THIOL:DISULFIDE INTERCHANGE PROTEIN DSBE"/>
    <property type="match status" value="1"/>
</dbReference>
<evidence type="ECO:0000256" key="5">
    <source>
        <dbReference type="SAM" id="SignalP"/>
    </source>
</evidence>
<dbReference type="RefSeq" id="WP_165900167.1">
    <property type="nucleotide sequence ID" value="NZ_SLWF01000032.1"/>
</dbReference>
<dbReference type="InterPro" id="IPR036249">
    <property type="entry name" value="Thioredoxin-like_sf"/>
</dbReference>
<dbReference type="GO" id="GO:0016853">
    <property type="term" value="F:isomerase activity"/>
    <property type="evidence" value="ECO:0007669"/>
    <property type="project" value="UniProtKB-KW"/>
</dbReference>
<keyword evidence="4" id="KW-0676">Redox-active center</keyword>
<evidence type="ECO:0000256" key="4">
    <source>
        <dbReference type="ARBA" id="ARBA00023284"/>
    </source>
</evidence>
<dbReference type="Gene3D" id="3.40.30.10">
    <property type="entry name" value="Glutaredoxin"/>
    <property type="match status" value="1"/>
</dbReference>
<dbReference type="PANTHER" id="PTHR42852">
    <property type="entry name" value="THIOL:DISULFIDE INTERCHANGE PROTEIN DSBE"/>
    <property type="match status" value="1"/>
</dbReference>
<keyword evidence="3" id="KW-1015">Disulfide bond</keyword>
<dbReference type="Proteomes" id="UP000294832">
    <property type="component" value="Unassembled WGS sequence"/>
</dbReference>
<sequence>MKHYVIWLLLLWSLLPTSATQASNQVLPKPMVLRQLVMLQHPQPLPLIALSDLQGNAHNFADNHGRITVLSLWATWCTLCVRDLQHLQQLLPQLDAQKISVVPLSIDEDLTLVPPFLQQHQLQFQQMWLDPQQQVADILPTDVVPATFLLNGNGELVGFVRGYVDWADASVAPYLLQLANQEAAKVQP</sequence>
<comment type="subcellular location">
    <subcellularLocation>
        <location evidence="1">Cell envelope</location>
    </subcellularLocation>
</comment>
<evidence type="ECO:0000256" key="1">
    <source>
        <dbReference type="ARBA" id="ARBA00004196"/>
    </source>
</evidence>
<accession>A0A4R2F2S7</accession>
<gene>
    <name evidence="7" type="ORF">EDC91_13212</name>
</gene>
<keyword evidence="2" id="KW-0201">Cytochrome c-type biogenesis</keyword>
<dbReference type="GO" id="GO:0030313">
    <property type="term" value="C:cell envelope"/>
    <property type="evidence" value="ECO:0007669"/>
    <property type="project" value="UniProtKB-SubCell"/>
</dbReference>
<keyword evidence="8" id="KW-1185">Reference proteome</keyword>
<feature type="chain" id="PRO_5020746885" evidence="5">
    <location>
        <begin position="23"/>
        <end position="188"/>
    </location>
</feature>
<evidence type="ECO:0000259" key="6">
    <source>
        <dbReference type="PROSITE" id="PS51352"/>
    </source>
</evidence>
<feature type="domain" description="Thioredoxin" evidence="6">
    <location>
        <begin position="39"/>
        <end position="184"/>
    </location>
</feature>
<dbReference type="SUPFAM" id="SSF52833">
    <property type="entry name" value="Thioredoxin-like"/>
    <property type="match status" value="1"/>
</dbReference>
<evidence type="ECO:0000313" key="7">
    <source>
        <dbReference type="EMBL" id="TCN79594.1"/>
    </source>
</evidence>